<dbReference type="Pfam" id="PF00512">
    <property type="entry name" value="HisKA"/>
    <property type="match status" value="1"/>
</dbReference>
<feature type="domain" description="HAMP" evidence="17">
    <location>
        <begin position="201"/>
        <end position="255"/>
    </location>
</feature>
<keyword evidence="8" id="KW-0547">Nucleotide-binding</keyword>
<dbReference type="InterPro" id="IPR003661">
    <property type="entry name" value="HisK_dim/P_dom"/>
</dbReference>
<evidence type="ECO:0000256" key="3">
    <source>
        <dbReference type="ARBA" id="ARBA00012438"/>
    </source>
</evidence>
<feature type="domain" description="Histidine kinase" evidence="15">
    <location>
        <begin position="399"/>
        <end position="628"/>
    </location>
</feature>
<dbReference type="CDD" id="cd06225">
    <property type="entry name" value="HAMP"/>
    <property type="match status" value="1"/>
</dbReference>
<evidence type="ECO:0000256" key="10">
    <source>
        <dbReference type="ARBA" id="ARBA00022840"/>
    </source>
</evidence>
<dbReference type="InterPro" id="IPR035965">
    <property type="entry name" value="PAS-like_dom_sf"/>
</dbReference>
<evidence type="ECO:0000256" key="1">
    <source>
        <dbReference type="ARBA" id="ARBA00000085"/>
    </source>
</evidence>
<dbReference type="Proteomes" id="UP000016587">
    <property type="component" value="Chromosome"/>
</dbReference>
<keyword evidence="13 14" id="KW-0472">Membrane</keyword>
<dbReference type="InterPro" id="IPR036890">
    <property type="entry name" value="HATPase_C_sf"/>
</dbReference>
<dbReference type="SUPFAM" id="SSF55785">
    <property type="entry name" value="PYP-like sensor domain (PAS domain)"/>
    <property type="match status" value="1"/>
</dbReference>
<keyword evidence="9 18" id="KW-0418">Kinase</keyword>
<dbReference type="InterPro" id="IPR000014">
    <property type="entry name" value="PAS"/>
</dbReference>
<reference evidence="18 19" key="1">
    <citation type="journal article" date="2013" name="J. Bacteriol.">
        <title>Roles of HynAB and Ech, the only two hydrogenases found in the model sulfate reducer Desulfovibrio gigas.</title>
        <authorList>
            <person name="Morais-Silva F.O."/>
            <person name="Santos C.I."/>
            <person name="Rodrigues R."/>
            <person name="Pereira I.A."/>
            <person name="Rodrigues-Pousada C."/>
        </authorList>
    </citation>
    <scope>NUCLEOTIDE SEQUENCE [LARGE SCALE GENOMIC DNA]</scope>
    <source>
        <strain evidence="19">ATCC 19364 / DSM 1382 / NCIMB 9332 / VKM B-1759</strain>
    </source>
</reference>
<feature type="transmembrane region" description="Helical" evidence="14">
    <location>
        <begin position="20"/>
        <end position="43"/>
    </location>
</feature>
<dbReference type="InterPro" id="IPR005467">
    <property type="entry name" value="His_kinase_dom"/>
</dbReference>
<evidence type="ECO:0000256" key="4">
    <source>
        <dbReference type="ARBA" id="ARBA00022475"/>
    </source>
</evidence>
<evidence type="ECO:0000313" key="18">
    <source>
        <dbReference type="EMBL" id="AGW13045.1"/>
    </source>
</evidence>
<keyword evidence="5" id="KW-0597">Phosphoprotein</keyword>
<organism evidence="18 19">
    <name type="scientific">Megalodesulfovibrio gigas (strain ATCC 19364 / DSM 1382 / NCIMB 9332 / VKM B-1759)</name>
    <name type="common">Desulfovibrio gigas</name>
    <dbReference type="NCBI Taxonomy" id="1121448"/>
    <lineage>
        <taxon>Bacteria</taxon>
        <taxon>Pseudomonadati</taxon>
        <taxon>Thermodesulfobacteriota</taxon>
        <taxon>Desulfovibrionia</taxon>
        <taxon>Desulfovibrionales</taxon>
        <taxon>Desulfovibrionaceae</taxon>
        <taxon>Megalodesulfovibrio</taxon>
    </lineage>
</organism>
<dbReference type="NCBIfam" id="TIGR00229">
    <property type="entry name" value="sensory_box"/>
    <property type="match status" value="1"/>
</dbReference>
<keyword evidence="19" id="KW-1185">Reference proteome</keyword>
<keyword evidence="4" id="KW-1003">Cell membrane</keyword>
<dbReference type="PROSITE" id="PS50885">
    <property type="entry name" value="HAMP"/>
    <property type="match status" value="1"/>
</dbReference>
<dbReference type="PATRIC" id="fig|1121448.10.peg.1179"/>
<gene>
    <name evidence="18" type="ORF">DGI_1189</name>
</gene>
<evidence type="ECO:0000256" key="8">
    <source>
        <dbReference type="ARBA" id="ARBA00022741"/>
    </source>
</evidence>
<dbReference type="AlphaFoldDB" id="T2G8X2"/>
<dbReference type="InterPro" id="IPR033463">
    <property type="entry name" value="sCache_3"/>
</dbReference>
<feature type="transmembrane region" description="Helical" evidence="14">
    <location>
        <begin position="177"/>
        <end position="195"/>
    </location>
</feature>
<dbReference type="InterPro" id="IPR036097">
    <property type="entry name" value="HisK_dim/P_sf"/>
</dbReference>
<evidence type="ECO:0000259" key="16">
    <source>
        <dbReference type="PROSITE" id="PS50112"/>
    </source>
</evidence>
<comment type="catalytic activity">
    <reaction evidence="1">
        <text>ATP + protein L-histidine = ADP + protein N-phospho-L-histidine.</text>
        <dbReference type="EC" id="2.7.13.3"/>
    </reaction>
</comment>
<dbReference type="SMART" id="SM00388">
    <property type="entry name" value="HisKA"/>
    <property type="match status" value="1"/>
</dbReference>
<dbReference type="SUPFAM" id="SSF158472">
    <property type="entry name" value="HAMP domain-like"/>
    <property type="match status" value="1"/>
</dbReference>
<dbReference type="SUPFAM" id="SSF47384">
    <property type="entry name" value="Homodimeric domain of signal transducing histidine kinase"/>
    <property type="match status" value="1"/>
</dbReference>
<feature type="domain" description="PAS" evidence="16">
    <location>
        <begin position="260"/>
        <end position="321"/>
    </location>
</feature>
<dbReference type="KEGG" id="dgg:DGI_1189"/>
<evidence type="ECO:0000256" key="7">
    <source>
        <dbReference type="ARBA" id="ARBA00022692"/>
    </source>
</evidence>
<evidence type="ECO:0000256" key="9">
    <source>
        <dbReference type="ARBA" id="ARBA00022777"/>
    </source>
</evidence>
<evidence type="ECO:0000256" key="6">
    <source>
        <dbReference type="ARBA" id="ARBA00022679"/>
    </source>
</evidence>
<keyword evidence="11 14" id="KW-1133">Transmembrane helix</keyword>
<dbReference type="Gene3D" id="1.10.287.130">
    <property type="match status" value="1"/>
</dbReference>
<evidence type="ECO:0000256" key="11">
    <source>
        <dbReference type="ARBA" id="ARBA00022989"/>
    </source>
</evidence>
<dbReference type="PROSITE" id="PS50109">
    <property type="entry name" value="HIS_KIN"/>
    <property type="match status" value="1"/>
</dbReference>
<dbReference type="EMBL" id="CP006585">
    <property type="protein sequence ID" value="AGW13045.1"/>
    <property type="molecule type" value="Genomic_DNA"/>
</dbReference>
<protein>
    <recommendedName>
        <fullName evidence="3">histidine kinase</fullName>
        <ecNumber evidence="3">2.7.13.3</ecNumber>
    </recommendedName>
</protein>
<evidence type="ECO:0000259" key="15">
    <source>
        <dbReference type="PROSITE" id="PS50109"/>
    </source>
</evidence>
<dbReference type="SMART" id="SM00304">
    <property type="entry name" value="HAMP"/>
    <property type="match status" value="1"/>
</dbReference>
<dbReference type="PRINTS" id="PR00344">
    <property type="entry name" value="BCTRLSENSOR"/>
</dbReference>
<dbReference type="OrthoDB" id="9805967at2"/>
<dbReference type="InterPro" id="IPR004358">
    <property type="entry name" value="Sig_transdc_His_kin-like_C"/>
</dbReference>
<evidence type="ECO:0000256" key="13">
    <source>
        <dbReference type="ARBA" id="ARBA00023136"/>
    </source>
</evidence>
<keyword evidence="7 14" id="KW-0812">Transmembrane</keyword>
<evidence type="ECO:0000256" key="12">
    <source>
        <dbReference type="ARBA" id="ARBA00023012"/>
    </source>
</evidence>
<dbReference type="SMART" id="SM00091">
    <property type="entry name" value="PAS"/>
    <property type="match status" value="1"/>
</dbReference>
<keyword evidence="10" id="KW-0067">ATP-binding</keyword>
<dbReference type="InterPro" id="IPR003660">
    <property type="entry name" value="HAMP_dom"/>
</dbReference>
<proteinExistence type="predicted"/>
<dbReference type="SUPFAM" id="SSF55874">
    <property type="entry name" value="ATPase domain of HSP90 chaperone/DNA topoisomerase II/histidine kinase"/>
    <property type="match status" value="1"/>
</dbReference>
<dbReference type="eggNOG" id="COG4191">
    <property type="taxonomic scope" value="Bacteria"/>
</dbReference>
<dbReference type="Gene3D" id="3.30.450.20">
    <property type="entry name" value="PAS domain"/>
    <property type="match status" value="1"/>
</dbReference>
<dbReference type="PROSITE" id="PS50112">
    <property type="entry name" value="PAS"/>
    <property type="match status" value="1"/>
</dbReference>
<dbReference type="Pfam" id="PF00672">
    <property type="entry name" value="HAMP"/>
    <property type="match status" value="1"/>
</dbReference>
<reference evidence="19" key="2">
    <citation type="submission" date="2013-07" db="EMBL/GenBank/DDBJ databases">
        <authorList>
            <person name="Morais-Silva F.O."/>
            <person name="Rezende A.M."/>
            <person name="Pimentel C."/>
            <person name="Resende D.M."/>
            <person name="Santos C.I."/>
            <person name="Clemente C."/>
            <person name="de Oliveira L.M."/>
            <person name="da Silva S.M."/>
            <person name="Costa D.A."/>
            <person name="Varela-Raposo A."/>
            <person name="Horacio E.C.A."/>
            <person name="Matos M."/>
            <person name="Flores O."/>
            <person name="Ruiz J.C."/>
            <person name="Rodrigues-Pousada C."/>
        </authorList>
    </citation>
    <scope>NUCLEOTIDE SEQUENCE [LARGE SCALE GENOMIC DNA]</scope>
    <source>
        <strain evidence="19">ATCC 19364 / DSM 1382 / NCIMB 9332 / VKM B-1759</strain>
    </source>
</reference>
<name>T2G8X2_MEGG1</name>
<dbReference type="HOGENOM" id="CLU_410352_0_0_7"/>
<evidence type="ECO:0000256" key="5">
    <source>
        <dbReference type="ARBA" id="ARBA00022553"/>
    </source>
</evidence>
<evidence type="ECO:0000259" key="17">
    <source>
        <dbReference type="PROSITE" id="PS50885"/>
    </source>
</evidence>
<evidence type="ECO:0000256" key="2">
    <source>
        <dbReference type="ARBA" id="ARBA00004651"/>
    </source>
</evidence>
<dbReference type="Pfam" id="PF02518">
    <property type="entry name" value="HATPase_c"/>
    <property type="match status" value="1"/>
</dbReference>
<sequence length="628" mass="69777">MPGVHLPLVGEVRFNLKNKILFSSLAVVMLVSVGIALVARYILISSLTRELEYRGLGIAHSIADRAAGLILTQDQAQLVSLAFEATTVGERKDLVAHIYILDTELHVLASTFIKPFDDELRTANIIPPGQSHSIKLLNTFDEPTYDVAVPVKEGIYSVGSVHVGLSKEHIDQIVGKLRMAFLGFIAGIFLIMTFISERLSRHITRPIHQLIRLSQEISRDNLDVRMEFGGRVGDEVIQLANAFEDMVKHIKEYRTELRRSQQKYRSLFHSGPDPIFVLDCETLSVLDANPIALETYGYNKIELLGVSFQDLSPEFVDACHPTFSMEDKDSQAGCMFLPKVINYKRGGEAFYVNIHACATTYEEKPAIIVSTNDIQDMIEKDAQLIQASKMKSLGEMSAGMAHEINQPLNAIKLGSEYLHLIAAREGDIPRDSLKKVTAEISRQVDRASEIITTLREFGRKADLTKEKMEITKPIKGVFNILGQQLALSNIEVVFHLAPELPRILAHNNRLEQVLFNLVTNARDAILAKETAWIKEGKDVEQLERVLRITSFARNGRVGLQVSDTGTGIPQSVLDKIFEPFYTTKETGKGMGLGLAISYGIVKDYQGDITVESVPGEGATFTMTFPAVP</sequence>
<dbReference type="PANTHER" id="PTHR43065">
    <property type="entry name" value="SENSOR HISTIDINE KINASE"/>
    <property type="match status" value="1"/>
</dbReference>
<dbReference type="GO" id="GO:0005524">
    <property type="term" value="F:ATP binding"/>
    <property type="evidence" value="ECO:0007669"/>
    <property type="project" value="UniProtKB-KW"/>
</dbReference>
<dbReference type="RefSeq" id="WP_021759816.1">
    <property type="nucleotide sequence ID" value="NC_022444.1"/>
</dbReference>
<comment type="subcellular location">
    <subcellularLocation>
        <location evidence="2">Cell membrane</location>
        <topology evidence="2">Multi-pass membrane protein</topology>
    </subcellularLocation>
</comment>
<evidence type="ECO:0000313" key="19">
    <source>
        <dbReference type="Proteomes" id="UP000016587"/>
    </source>
</evidence>
<keyword evidence="6" id="KW-0808">Transferase</keyword>
<accession>T2G8X2</accession>
<dbReference type="GO" id="GO:0005886">
    <property type="term" value="C:plasma membrane"/>
    <property type="evidence" value="ECO:0007669"/>
    <property type="project" value="UniProtKB-SubCell"/>
</dbReference>
<dbReference type="EC" id="2.7.13.3" evidence="3"/>
<dbReference type="Pfam" id="PF13188">
    <property type="entry name" value="PAS_8"/>
    <property type="match status" value="1"/>
</dbReference>
<dbReference type="Pfam" id="PF17203">
    <property type="entry name" value="sCache_3_2"/>
    <property type="match status" value="1"/>
</dbReference>
<dbReference type="InterPro" id="IPR003594">
    <property type="entry name" value="HATPase_dom"/>
</dbReference>
<dbReference type="Gene3D" id="6.10.340.10">
    <property type="match status" value="1"/>
</dbReference>
<keyword evidence="12" id="KW-0902">Two-component regulatory system</keyword>
<dbReference type="STRING" id="1121448.DGI_1189"/>
<dbReference type="Gene3D" id="3.30.565.10">
    <property type="entry name" value="Histidine kinase-like ATPase, C-terminal domain"/>
    <property type="match status" value="1"/>
</dbReference>
<evidence type="ECO:0000256" key="14">
    <source>
        <dbReference type="SAM" id="Phobius"/>
    </source>
</evidence>
<dbReference type="CDD" id="cd00082">
    <property type="entry name" value="HisKA"/>
    <property type="match status" value="1"/>
</dbReference>
<dbReference type="PANTHER" id="PTHR43065:SF46">
    <property type="entry name" value="C4-DICARBOXYLATE TRANSPORT SENSOR PROTEIN DCTB"/>
    <property type="match status" value="1"/>
</dbReference>
<dbReference type="SMART" id="SM00387">
    <property type="entry name" value="HATPase_c"/>
    <property type="match status" value="1"/>
</dbReference>
<dbReference type="GO" id="GO:0000155">
    <property type="term" value="F:phosphorelay sensor kinase activity"/>
    <property type="evidence" value="ECO:0007669"/>
    <property type="project" value="InterPro"/>
</dbReference>